<dbReference type="GO" id="GO:0005886">
    <property type="term" value="C:plasma membrane"/>
    <property type="evidence" value="ECO:0007669"/>
    <property type="project" value="UniProtKB-SubCell"/>
</dbReference>
<dbReference type="SUPFAM" id="SSF103473">
    <property type="entry name" value="MFS general substrate transporter"/>
    <property type="match status" value="1"/>
</dbReference>
<dbReference type="Pfam" id="PF07690">
    <property type="entry name" value="MFS_1"/>
    <property type="match status" value="1"/>
</dbReference>
<gene>
    <name evidence="8" type="ORF">EPA93_24000</name>
</gene>
<accession>A0A4P6JTH9</accession>
<feature type="transmembrane region" description="Helical" evidence="6">
    <location>
        <begin position="269"/>
        <end position="290"/>
    </location>
</feature>
<evidence type="ECO:0000256" key="5">
    <source>
        <dbReference type="ARBA" id="ARBA00023136"/>
    </source>
</evidence>
<feature type="transmembrane region" description="Helical" evidence="6">
    <location>
        <begin position="170"/>
        <end position="190"/>
    </location>
</feature>
<dbReference type="EMBL" id="CP035758">
    <property type="protein sequence ID" value="QBD78877.1"/>
    <property type="molecule type" value="Genomic_DNA"/>
</dbReference>
<feature type="transmembrane region" description="Helical" evidence="6">
    <location>
        <begin position="143"/>
        <end position="164"/>
    </location>
</feature>
<feature type="transmembrane region" description="Helical" evidence="6">
    <location>
        <begin position="393"/>
        <end position="413"/>
    </location>
</feature>
<evidence type="ECO:0000259" key="7">
    <source>
        <dbReference type="PROSITE" id="PS50850"/>
    </source>
</evidence>
<feature type="transmembrane region" description="Helical" evidence="6">
    <location>
        <begin position="302"/>
        <end position="321"/>
    </location>
</feature>
<dbReference type="PROSITE" id="PS50850">
    <property type="entry name" value="MFS"/>
    <property type="match status" value="1"/>
</dbReference>
<evidence type="ECO:0000313" key="8">
    <source>
        <dbReference type="EMBL" id="QBD78877.1"/>
    </source>
</evidence>
<dbReference type="InterPro" id="IPR036259">
    <property type="entry name" value="MFS_trans_sf"/>
</dbReference>
<keyword evidence="3 6" id="KW-0812">Transmembrane</keyword>
<dbReference type="CDD" id="cd17319">
    <property type="entry name" value="MFS_ExuT_GudP_like"/>
    <property type="match status" value="1"/>
</dbReference>
<evidence type="ECO:0000256" key="1">
    <source>
        <dbReference type="ARBA" id="ARBA00004651"/>
    </source>
</evidence>
<name>A0A4P6JTH9_KTERU</name>
<feature type="transmembrane region" description="Helical" evidence="6">
    <location>
        <begin position="12"/>
        <end position="29"/>
    </location>
</feature>
<keyword evidence="4 6" id="KW-1133">Transmembrane helix</keyword>
<dbReference type="OrthoDB" id="9773404at2"/>
<feature type="transmembrane region" description="Helical" evidence="6">
    <location>
        <begin position="366"/>
        <end position="387"/>
    </location>
</feature>
<evidence type="ECO:0000313" key="9">
    <source>
        <dbReference type="Proteomes" id="UP000290365"/>
    </source>
</evidence>
<proteinExistence type="predicted"/>
<evidence type="ECO:0000256" key="6">
    <source>
        <dbReference type="SAM" id="Phobius"/>
    </source>
</evidence>
<dbReference type="InterPro" id="IPR020846">
    <property type="entry name" value="MFS_dom"/>
</dbReference>
<evidence type="ECO:0000256" key="2">
    <source>
        <dbReference type="ARBA" id="ARBA00022448"/>
    </source>
</evidence>
<dbReference type="PANTHER" id="PTHR43791">
    <property type="entry name" value="PERMEASE-RELATED"/>
    <property type="match status" value="1"/>
</dbReference>
<feature type="transmembrane region" description="Helical" evidence="6">
    <location>
        <begin position="49"/>
        <end position="70"/>
    </location>
</feature>
<dbReference type="GO" id="GO:0022857">
    <property type="term" value="F:transmembrane transporter activity"/>
    <property type="evidence" value="ECO:0007669"/>
    <property type="project" value="InterPro"/>
</dbReference>
<dbReference type="Proteomes" id="UP000290365">
    <property type="component" value="Chromosome"/>
</dbReference>
<evidence type="ECO:0000256" key="4">
    <source>
        <dbReference type="ARBA" id="ARBA00022989"/>
    </source>
</evidence>
<sequence length="430" mass="47156">MATQAVAIPRQRWVRIIPVAFLMYTIAFMDRINIGFGIPGIEKSLGVDATIAGLASGIFFFGYLFLQIPGGHLAITWSARKFVTISLIVWGVFAVLTGLAQNATQLLIVRFILGVAEGGVWPATLVLLANWFPLDERARANSYWMFCLPVASIIMSPISGWILTWADWRTLFIIEGIPPLIWAVLWWFMIADKPEDAKWLSPEEKVYLEQKFAEDRHNALPQDKGDWKEGLKNAKVWWLVIVYFLIQVGFYGVSLWLPVMIKGLTKQNFGLVGIWSALPYVAAVIGLYLNANHSDRTGERKLHVAIPTIIGGIALLLSGLLGPASPLLGIIFLILTEGFLLPYVGVFWTLPPLILGQEAIGSGMGLINALGNLGGFVGPFIIGYFIATTGSNLTGIVLLSIALVVAGIMVLVFRYERATTETTPAVAPTD</sequence>
<keyword evidence="5 6" id="KW-0472">Membrane</keyword>
<protein>
    <submittedName>
        <fullName evidence="8">MFS transporter</fullName>
    </submittedName>
</protein>
<dbReference type="InterPro" id="IPR011701">
    <property type="entry name" value="MFS"/>
</dbReference>
<feature type="transmembrane region" description="Helical" evidence="6">
    <location>
        <begin position="82"/>
        <end position="101"/>
    </location>
</feature>
<dbReference type="AlphaFoldDB" id="A0A4P6JTH9"/>
<dbReference type="Gene3D" id="1.20.1250.20">
    <property type="entry name" value="MFS general substrate transporter like domains"/>
    <property type="match status" value="2"/>
</dbReference>
<reference evidence="8 9" key="1">
    <citation type="submission" date="2019-01" db="EMBL/GenBank/DDBJ databases">
        <title>Ktedonosporobacter rubrisoli SCAWS-G2.</title>
        <authorList>
            <person name="Huang Y."/>
            <person name="Yan B."/>
        </authorList>
    </citation>
    <scope>NUCLEOTIDE SEQUENCE [LARGE SCALE GENOMIC DNA]</scope>
    <source>
        <strain evidence="8 9">SCAWS-G2</strain>
    </source>
</reference>
<dbReference type="PANTHER" id="PTHR43791:SF100">
    <property type="entry name" value="SUGAR TRANSPORTER"/>
    <property type="match status" value="1"/>
</dbReference>
<feature type="domain" description="Major facilitator superfamily (MFS) profile" evidence="7">
    <location>
        <begin position="16"/>
        <end position="418"/>
    </location>
</feature>
<feature type="transmembrane region" description="Helical" evidence="6">
    <location>
        <begin position="327"/>
        <end position="354"/>
    </location>
</feature>
<feature type="transmembrane region" description="Helical" evidence="6">
    <location>
        <begin position="236"/>
        <end position="257"/>
    </location>
</feature>
<feature type="transmembrane region" description="Helical" evidence="6">
    <location>
        <begin position="107"/>
        <end position="131"/>
    </location>
</feature>
<dbReference type="RefSeq" id="WP_129889930.1">
    <property type="nucleotide sequence ID" value="NZ_CP035758.1"/>
</dbReference>
<organism evidence="8 9">
    <name type="scientific">Ktedonosporobacter rubrisoli</name>
    <dbReference type="NCBI Taxonomy" id="2509675"/>
    <lineage>
        <taxon>Bacteria</taxon>
        <taxon>Bacillati</taxon>
        <taxon>Chloroflexota</taxon>
        <taxon>Ktedonobacteria</taxon>
        <taxon>Ktedonobacterales</taxon>
        <taxon>Ktedonosporobacteraceae</taxon>
        <taxon>Ktedonosporobacter</taxon>
    </lineage>
</organism>
<comment type="subcellular location">
    <subcellularLocation>
        <location evidence="1">Cell membrane</location>
        <topology evidence="1">Multi-pass membrane protein</topology>
    </subcellularLocation>
</comment>
<keyword evidence="2" id="KW-0813">Transport</keyword>
<keyword evidence="9" id="KW-1185">Reference proteome</keyword>
<evidence type="ECO:0000256" key="3">
    <source>
        <dbReference type="ARBA" id="ARBA00022692"/>
    </source>
</evidence>
<dbReference type="KEGG" id="kbs:EPA93_24000"/>